<gene>
    <name evidence="1" type="ORF">OIU79_004310</name>
</gene>
<dbReference type="OrthoDB" id="687122at2759"/>
<sequence>MSVACWQFQDGADSACSTWMRKSGCMGAAYYCDLETKNICMIHVPELKSVKLPCGDVGKPFDVVLTVHAENLLSLTSNAYEHAGKKG</sequence>
<dbReference type="AlphaFoldDB" id="A0A9Q0U9U5"/>
<accession>A0A9Q0U9U5</accession>
<reference evidence="1" key="2">
    <citation type="journal article" date="2023" name="Int. J. Mol. Sci.">
        <title>De Novo Assembly and Annotation of 11 Diverse Shrub Willow (Salix) Genomes Reveals Novel Gene Organization in Sex-Linked Regions.</title>
        <authorList>
            <person name="Hyden B."/>
            <person name="Feng K."/>
            <person name="Yates T.B."/>
            <person name="Jawdy S."/>
            <person name="Cereghino C."/>
            <person name="Smart L.B."/>
            <person name="Muchero W."/>
        </authorList>
    </citation>
    <scope>NUCLEOTIDE SEQUENCE</scope>
    <source>
        <tissue evidence="1">Shoot tip</tissue>
    </source>
</reference>
<keyword evidence="2" id="KW-1185">Reference proteome</keyword>
<comment type="caution">
    <text evidence="1">The sequence shown here is derived from an EMBL/GenBank/DDBJ whole genome shotgun (WGS) entry which is preliminary data.</text>
</comment>
<reference evidence="1" key="1">
    <citation type="submission" date="2022-11" db="EMBL/GenBank/DDBJ databases">
        <authorList>
            <person name="Hyden B.L."/>
            <person name="Feng K."/>
            <person name="Yates T."/>
            <person name="Jawdy S."/>
            <person name="Smart L.B."/>
            <person name="Muchero W."/>
        </authorList>
    </citation>
    <scope>NUCLEOTIDE SEQUENCE</scope>
    <source>
        <tissue evidence="1">Shoot tip</tissue>
    </source>
</reference>
<evidence type="ECO:0000313" key="1">
    <source>
        <dbReference type="EMBL" id="KAJ6726121.1"/>
    </source>
</evidence>
<protein>
    <submittedName>
        <fullName evidence="1">Uncharacterized protein</fullName>
    </submittedName>
</protein>
<proteinExistence type="predicted"/>
<name>A0A9Q0U9U5_SALPP</name>
<evidence type="ECO:0000313" key="2">
    <source>
        <dbReference type="Proteomes" id="UP001151532"/>
    </source>
</evidence>
<dbReference type="Proteomes" id="UP001151532">
    <property type="component" value="Chromosome 8"/>
</dbReference>
<organism evidence="1 2">
    <name type="scientific">Salix purpurea</name>
    <name type="common">Purple osier willow</name>
    <dbReference type="NCBI Taxonomy" id="77065"/>
    <lineage>
        <taxon>Eukaryota</taxon>
        <taxon>Viridiplantae</taxon>
        <taxon>Streptophyta</taxon>
        <taxon>Embryophyta</taxon>
        <taxon>Tracheophyta</taxon>
        <taxon>Spermatophyta</taxon>
        <taxon>Magnoliopsida</taxon>
        <taxon>eudicotyledons</taxon>
        <taxon>Gunneridae</taxon>
        <taxon>Pentapetalae</taxon>
        <taxon>rosids</taxon>
        <taxon>fabids</taxon>
        <taxon>Malpighiales</taxon>
        <taxon>Salicaceae</taxon>
        <taxon>Saliceae</taxon>
        <taxon>Salix</taxon>
    </lineage>
</organism>
<dbReference type="EMBL" id="JAPFFK010000013">
    <property type="protein sequence ID" value="KAJ6726121.1"/>
    <property type="molecule type" value="Genomic_DNA"/>
</dbReference>